<dbReference type="InterPro" id="IPR000742">
    <property type="entry name" value="EGF"/>
</dbReference>
<dbReference type="PANTHER" id="PTHR22799:SF1">
    <property type="entry name" value="C-TYPE LECTIN DOMAIN FAMILY 11 MEMBER A"/>
    <property type="match status" value="1"/>
</dbReference>
<sequence>MKRTMLLRDTAGLGLRFVSERNITLSYIASSKQTLSSLRELPRADKAVMRKKEDVYNHSALQTLALQEWSTELADLAEAWASQCDRGAPPQQFSSFRHIGWNTHLAAHGTHFIYSTGKCWKGNGTCKHYTQLVWATSSHVGCASHMCLRNNAEWDIFACAYYPGGNWEVNGQLVRPYRTGQYCTLCTSSMSGCFKLWDHIGGLCEVPKNPCRMNCGSHGHLNVSSCKCNCDVGFTGRFCQVRCHALCVHGHFNEEKCSCQCDIGFGGAGCSEKVHFPLSRCHMLIDGECFTISSEAVSYYRAKSSCQERGGTLAHIYNQKVQDIFAFYLTEEANEVTTSSDAQNFWIGLTFRPPKDSFRWDRGEMLTFSSFAFGQPNNQGFGNCVELEASSGFNWNDQRCKTHNRYICHYALEHIAQWDSAALVRLLALAASVELPAGLMVPPDKPLLPDTPAPVQLRPAIVWKQECNFSSSGKPQSSAELRGQQPIKVEQQNSAIPET</sequence>
<dbReference type="GO" id="GO:0030246">
    <property type="term" value="F:carbohydrate binding"/>
    <property type="evidence" value="ECO:0007669"/>
    <property type="project" value="UniProtKB-KW"/>
</dbReference>
<dbReference type="GO" id="GO:0008083">
    <property type="term" value="F:growth factor activity"/>
    <property type="evidence" value="ECO:0007669"/>
    <property type="project" value="TreeGrafter"/>
</dbReference>
<evidence type="ECO:0000259" key="7">
    <source>
        <dbReference type="PROSITE" id="PS50041"/>
    </source>
</evidence>
<dbReference type="InterPro" id="IPR014044">
    <property type="entry name" value="CAP_dom"/>
</dbReference>
<dbReference type="SMART" id="SM00198">
    <property type="entry name" value="SCP"/>
    <property type="match status" value="1"/>
</dbReference>
<evidence type="ECO:0000256" key="6">
    <source>
        <dbReference type="SAM" id="MobiDB-lite"/>
    </source>
</evidence>
<dbReference type="PROSITE" id="PS50041">
    <property type="entry name" value="C_TYPE_LECTIN_2"/>
    <property type="match status" value="1"/>
</dbReference>
<feature type="compositionally biased region" description="Polar residues" evidence="6">
    <location>
        <begin position="490"/>
        <end position="499"/>
    </location>
</feature>
<dbReference type="PROSITE" id="PS00615">
    <property type="entry name" value="C_TYPE_LECTIN_1"/>
    <property type="match status" value="1"/>
</dbReference>
<feature type="domain" description="C-type lectin" evidence="7">
    <location>
        <begin position="285"/>
        <end position="409"/>
    </location>
</feature>
<evidence type="ECO:0000313" key="8">
    <source>
        <dbReference type="EMBL" id="KAK7913047.1"/>
    </source>
</evidence>
<comment type="subcellular location">
    <subcellularLocation>
        <location evidence="1">Secreted</location>
    </subcellularLocation>
</comment>
<dbReference type="InterPro" id="IPR016187">
    <property type="entry name" value="CTDL_fold"/>
</dbReference>
<dbReference type="PRINTS" id="PR00837">
    <property type="entry name" value="V5TPXLIKE"/>
</dbReference>
<dbReference type="InterPro" id="IPR035940">
    <property type="entry name" value="CAP_sf"/>
</dbReference>
<keyword evidence="3" id="KW-0732">Signal</keyword>
<dbReference type="CDD" id="cd00037">
    <property type="entry name" value="CLECT"/>
    <property type="match status" value="1"/>
</dbReference>
<dbReference type="InterPro" id="IPR001304">
    <property type="entry name" value="C-type_lectin-like"/>
</dbReference>
<proteinExistence type="predicted"/>
<name>A0AAW0P3H9_9GOBI</name>
<evidence type="ECO:0000256" key="5">
    <source>
        <dbReference type="ARBA" id="ARBA00023157"/>
    </source>
</evidence>
<gene>
    <name evidence="8" type="ORF">WMY93_013258</name>
</gene>
<dbReference type="Gene3D" id="3.10.100.10">
    <property type="entry name" value="Mannose-Binding Protein A, subunit A"/>
    <property type="match status" value="1"/>
</dbReference>
<protein>
    <recommendedName>
        <fullName evidence="7">C-type lectin domain-containing protein</fullName>
    </recommendedName>
</protein>
<keyword evidence="4" id="KW-0430">Lectin</keyword>
<feature type="compositionally biased region" description="Polar residues" evidence="6">
    <location>
        <begin position="469"/>
        <end position="479"/>
    </location>
</feature>
<dbReference type="Pfam" id="PF00059">
    <property type="entry name" value="Lectin_C"/>
    <property type="match status" value="1"/>
</dbReference>
<dbReference type="EMBL" id="JBBPFD010000009">
    <property type="protein sequence ID" value="KAK7913047.1"/>
    <property type="molecule type" value="Genomic_DNA"/>
</dbReference>
<dbReference type="Gene3D" id="3.40.33.10">
    <property type="entry name" value="CAP"/>
    <property type="match status" value="1"/>
</dbReference>
<reference evidence="9" key="1">
    <citation type="submission" date="2024-04" db="EMBL/GenBank/DDBJ databases">
        <title>Salinicola lusitanus LLJ914,a marine bacterium isolated from the Okinawa Trough.</title>
        <authorList>
            <person name="Li J."/>
        </authorList>
    </citation>
    <scope>NUCLEOTIDE SEQUENCE [LARGE SCALE GENOMIC DNA]</scope>
</reference>
<keyword evidence="5" id="KW-1015">Disulfide bond</keyword>
<keyword evidence="2" id="KW-0964">Secreted</keyword>
<evidence type="ECO:0000256" key="3">
    <source>
        <dbReference type="ARBA" id="ARBA00022729"/>
    </source>
</evidence>
<dbReference type="AlphaFoldDB" id="A0AAW0P3H9"/>
<dbReference type="PROSITE" id="PS00022">
    <property type="entry name" value="EGF_1"/>
    <property type="match status" value="1"/>
</dbReference>
<evidence type="ECO:0000256" key="2">
    <source>
        <dbReference type="ARBA" id="ARBA00022525"/>
    </source>
</evidence>
<dbReference type="SMART" id="SM00034">
    <property type="entry name" value="CLECT"/>
    <property type="match status" value="1"/>
</dbReference>
<accession>A0AAW0P3H9</accession>
<keyword evidence="9" id="KW-1185">Reference proteome</keyword>
<dbReference type="InterPro" id="IPR018378">
    <property type="entry name" value="C-type_lectin_CS"/>
</dbReference>
<dbReference type="SUPFAM" id="SSF55797">
    <property type="entry name" value="PR-1-like"/>
    <property type="match status" value="1"/>
</dbReference>
<dbReference type="SUPFAM" id="SSF56436">
    <property type="entry name" value="C-type lectin-like"/>
    <property type="match status" value="1"/>
</dbReference>
<dbReference type="InterPro" id="IPR001283">
    <property type="entry name" value="CRISP-related"/>
</dbReference>
<dbReference type="Proteomes" id="UP001460270">
    <property type="component" value="Unassembled WGS sequence"/>
</dbReference>
<dbReference type="PANTHER" id="PTHR22799">
    <property type="entry name" value="TETRANECTIN-RELATED"/>
    <property type="match status" value="1"/>
</dbReference>
<dbReference type="GO" id="GO:0001503">
    <property type="term" value="P:ossification"/>
    <property type="evidence" value="ECO:0007669"/>
    <property type="project" value="TreeGrafter"/>
</dbReference>
<evidence type="ECO:0000256" key="4">
    <source>
        <dbReference type="ARBA" id="ARBA00022734"/>
    </source>
</evidence>
<evidence type="ECO:0000256" key="1">
    <source>
        <dbReference type="ARBA" id="ARBA00004613"/>
    </source>
</evidence>
<dbReference type="InterPro" id="IPR016186">
    <property type="entry name" value="C-type_lectin-like/link_sf"/>
</dbReference>
<dbReference type="Pfam" id="PF00188">
    <property type="entry name" value="CAP"/>
    <property type="match status" value="1"/>
</dbReference>
<dbReference type="GO" id="GO:0005615">
    <property type="term" value="C:extracellular space"/>
    <property type="evidence" value="ECO:0007669"/>
    <property type="project" value="TreeGrafter"/>
</dbReference>
<feature type="region of interest" description="Disordered" evidence="6">
    <location>
        <begin position="469"/>
        <end position="499"/>
    </location>
</feature>
<evidence type="ECO:0000313" key="9">
    <source>
        <dbReference type="Proteomes" id="UP001460270"/>
    </source>
</evidence>
<dbReference type="InterPro" id="IPR051663">
    <property type="entry name" value="CLec_Tetranectin-domain"/>
</dbReference>
<comment type="caution">
    <text evidence="8">The sequence shown here is derived from an EMBL/GenBank/DDBJ whole genome shotgun (WGS) entry which is preliminary data.</text>
</comment>
<organism evidence="8 9">
    <name type="scientific">Mugilogobius chulae</name>
    <name type="common">yellowstripe goby</name>
    <dbReference type="NCBI Taxonomy" id="88201"/>
    <lineage>
        <taxon>Eukaryota</taxon>
        <taxon>Metazoa</taxon>
        <taxon>Chordata</taxon>
        <taxon>Craniata</taxon>
        <taxon>Vertebrata</taxon>
        <taxon>Euteleostomi</taxon>
        <taxon>Actinopterygii</taxon>
        <taxon>Neopterygii</taxon>
        <taxon>Teleostei</taxon>
        <taxon>Neoteleostei</taxon>
        <taxon>Acanthomorphata</taxon>
        <taxon>Gobiaria</taxon>
        <taxon>Gobiiformes</taxon>
        <taxon>Gobioidei</taxon>
        <taxon>Gobiidae</taxon>
        <taxon>Gobionellinae</taxon>
        <taxon>Mugilogobius</taxon>
    </lineage>
</organism>